<reference evidence="2" key="1">
    <citation type="submission" date="2017-09" db="EMBL/GenBank/DDBJ databases">
        <title>Depth-based differentiation of microbial function through sediment-hosted aquifers and enrichment of novel symbionts in the deep terrestrial subsurface.</title>
        <authorList>
            <person name="Probst A.J."/>
            <person name="Ladd B."/>
            <person name="Jarett J.K."/>
            <person name="Geller-Mcgrath D.E."/>
            <person name="Sieber C.M.K."/>
            <person name="Emerson J.B."/>
            <person name="Anantharaman K."/>
            <person name="Thomas B.C."/>
            <person name="Malmstrom R."/>
            <person name="Stieglmeier M."/>
            <person name="Klingl A."/>
            <person name="Woyke T."/>
            <person name="Ryan C.M."/>
            <person name="Banfield J.F."/>
        </authorList>
    </citation>
    <scope>NUCLEOTIDE SEQUENCE [LARGE SCALE GENOMIC DNA]</scope>
</reference>
<sequence>MGFFAASPKKRLSKHELKDALKKTKGLEKQDIEHINEQLNRGRRGGITKQDIHDAARRLRRDASNGVNRTEVRRATEQLLNEIDNG</sequence>
<dbReference type="AlphaFoldDB" id="A0A2M6WYC5"/>
<name>A0A2M6WYC5_9BACT</name>
<accession>A0A2M6WYC5</accession>
<proteinExistence type="predicted"/>
<dbReference type="EMBL" id="PEZP01000047">
    <property type="protein sequence ID" value="PIT97757.1"/>
    <property type="molecule type" value="Genomic_DNA"/>
</dbReference>
<gene>
    <name evidence="1" type="ORF">COT71_04325</name>
</gene>
<dbReference type="Proteomes" id="UP000230731">
    <property type="component" value="Unassembled WGS sequence"/>
</dbReference>
<evidence type="ECO:0000313" key="1">
    <source>
        <dbReference type="EMBL" id="PIT97757.1"/>
    </source>
</evidence>
<comment type="caution">
    <text evidence="1">The sequence shown here is derived from an EMBL/GenBank/DDBJ whole genome shotgun (WGS) entry which is preliminary data.</text>
</comment>
<evidence type="ECO:0000313" key="2">
    <source>
        <dbReference type="Proteomes" id="UP000230731"/>
    </source>
</evidence>
<organism evidence="1 2">
    <name type="scientific">Candidatus Andersenbacteria bacterium CG10_big_fil_rev_8_21_14_0_10_54_11</name>
    <dbReference type="NCBI Taxonomy" id="1974485"/>
    <lineage>
        <taxon>Bacteria</taxon>
        <taxon>Candidatus Anderseniibacteriota</taxon>
    </lineage>
</organism>
<protein>
    <submittedName>
        <fullName evidence="1">Uncharacterized protein</fullName>
    </submittedName>
</protein>